<dbReference type="InterPro" id="IPR003785">
    <property type="entry name" value="Creatininase/forma_Hydrolase"/>
</dbReference>
<reference evidence="5 6" key="1">
    <citation type="submission" date="2015-06" db="EMBL/GenBank/DDBJ databases">
        <title>New insights into the roles of widespread benthic archaea in carbon and nitrogen cycling.</title>
        <authorList>
            <person name="Lazar C.S."/>
            <person name="Baker B.J."/>
            <person name="Seitz K.W."/>
            <person name="Hyde A.S."/>
            <person name="Dick G.J."/>
            <person name="Hinrichs K.-U."/>
            <person name="Teske A.P."/>
        </authorList>
    </citation>
    <scope>NUCLEOTIDE SEQUENCE [LARGE SCALE GENOMIC DNA]</scope>
    <source>
        <strain evidence="5">DG-45</strain>
    </source>
</reference>
<dbReference type="InterPro" id="IPR024087">
    <property type="entry name" value="Creatininase-like_sf"/>
</dbReference>
<evidence type="ECO:0008006" key="7">
    <source>
        <dbReference type="Google" id="ProtNLM"/>
    </source>
</evidence>
<organism evidence="5 6">
    <name type="scientific">miscellaneous Crenarchaeota group-15 archaeon DG-45</name>
    <dbReference type="NCBI Taxonomy" id="1685127"/>
    <lineage>
        <taxon>Archaea</taxon>
        <taxon>Candidatus Bathyarchaeota</taxon>
        <taxon>MCG-15</taxon>
    </lineage>
</organism>
<gene>
    <name evidence="5" type="ORF">AC482_06660</name>
</gene>
<dbReference type="PATRIC" id="fig|1685127.3.peg.120"/>
<dbReference type="EMBL" id="LFWZ01000066">
    <property type="protein sequence ID" value="KON29382.1"/>
    <property type="molecule type" value="Genomic_DNA"/>
</dbReference>
<dbReference type="PANTHER" id="PTHR35005">
    <property type="entry name" value="3-DEHYDRO-SCYLLO-INOSOSE HYDROLASE"/>
    <property type="match status" value="1"/>
</dbReference>
<proteinExistence type="predicted"/>
<dbReference type="GO" id="GO:0046872">
    <property type="term" value="F:metal ion binding"/>
    <property type="evidence" value="ECO:0007669"/>
    <property type="project" value="UniProtKB-KW"/>
</dbReference>
<sequence>MAELLLQNLTWRKAREAFEKFPVVVVPVASTEQHGTVLPLGTDYFIGTKVAQEAAEEAGAVCTPTVPIGVSPHHRQFWGTLWVPAQVFIDYLTHVCLSLKEHRICKVVIANSHGGNAPAIGEVIYNLRKDHGMLAVEWEWWNAVKDSEASRGMWVPGHAGAGESSLMLAFYRSLVDEEELERSGDPTSPTNWIWPERLPDGRPSSKSRLEEFGATIGRWDLGDLSSTGCTDDPSLGDAEKGRQMYEMAKKKLIELLIYLKDARLEDYLPQPHAV</sequence>
<evidence type="ECO:0000256" key="2">
    <source>
        <dbReference type="ARBA" id="ARBA00022723"/>
    </source>
</evidence>
<evidence type="ECO:0000256" key="3">
    <source>
        <dbReference type="ARBA" id="ARBA00022801"/>
    </source>
</evidence>
<dbReference type="Pfam" id="PF02633">
    <property type="entry name" value="Creatininase"/>
    <property type="match status" value="1"/>
</dbReference>
<comment type="caution">
    <text evidence="5">The sequence shown here is derived from an EMBL/GenBank/DDBJ whole genome shotgun (WGS) entry which is preliminary data.</text>
</comment>
<dbReference type="Proteomes" id="UP000037210">
    <property type="component" value="Unassembled WGS sequence"/>
</dbReference>
<evidence type="ECO:0000256" key="4">
    <source>
        <dbReference type="ARBA" id="ARBA00022833"/>
    </source>
</evidence>
<name>A0A0M0BLC7_9ARCH</name>
<evidence type="ECO:0000313" key="6">
    <source>
        <dbReference type="Proteomes" id="UP000037210"/>
    </source>
</evidence>
<dbReference type="AlphaFoldDB" id="A0A0M0BLC7"/>
<accession>A0A0M0BLC7</accession>
<keyword evidence="4" id="KW-0862">Zinc</keyword>
<dbReference type="SUPFAM" id="SSF102215">
    <property type="entry name" value="Creatininase"/>
    <property type="match status" value="1"/>
</dbReference>
<dbReference type="GO" id="GO:0016811">
    <property type="term" value="F:hydrolase activity, acting on carbon-nitrogen (but not peptide) bonds, in linear amides"/>
    <property type="evidence" value="ECO:0007669"/>
    <property type="project" value="TreeGrafter"/>
</dbReference>
<dbReference type="GO" id="GO:0009231">
    <property type="term" value="P:riboflavin biosynthetic process"/>
    <property type="evidence" value="ECO:0007669"/>
    <property type="project" value="TreeGrafter"/>
</dbReference>
<evidence type="ECO:0000313" key="5">
    <source>
        <dbReference type="EMBL" id="KON29382.1"/>
    </source>
</evidence>
<keyword evidence="3" id="KW-0378">Hydrolase</keyword>
<dbReference type="Gene3D" id="3.40.50.10310">
    <property type="entry name" value="Creatininase"/>
    <property type="match status" value="1"/>
</dbReference>
<protein>
    <recommendedName>
        <fullName evidence="7">Creatininase</fullName>
    </recommendedName>
</protein>
<keyword evidence="2" id="KW-0479">Metal-binding</keyword>
<evidence type="ECO:0000256" key="1">
    <source>
        <dbReference type="ARBA" id="ARBA00001947"/>
    </source>
</evidence>
<comment type="cofactor">
    <cofactor evidence="1">
        <name>Zn(2+)</name>
        <dbReference type="ChEBI" id="CHEBI:29105"/>
    </cofactor>
</comment>
<dbReference type="PANTHER" id="PTHR35005:SF1">
    <property type="entry name" value="2-AMINO-5-FORMYLAMINO-6-RIBOSYLAMINOPYRIMIDIN-4(3H)-ONE 5'-MONOPHOSPHATE DEFORMYLASE"/>
    <property type="match status" value="1"/>
</dbReference>